<dbReference type="Proteomes" id="UP000586918">
    <property type="component" value="Unassembled WGS sequence"/>
</dbReference>
<dbReference type="AlphaFoldDB" id="A0A848DFQ9"/>
<dbReference type="InterPro" id="IPR006175">
    <property type="entry name" value="YjgF/YER057c/UK114"/>
</dbReference>
<keyword evidence="3" id="KW-1185">Reference proteome</keyword>
<evidence type="ECO:0000256" key="1">
    <source>
        <dbReference type="ARBA" id="ARBA00010552"/>
    </source>
</evidence>
<dbReference type="EMBL" id="JAAXKZ010000017">
    <property type="protein sequence ID" value="NMH91394.1"/>
    <property type="molecule type" value="Genomic_DNA"/>
</dbReference>
<dbReference type="Pfam" id="PF01042">
    <property type="entry name" value="Ribonuc_L-PSP"/>
    <property type="match status" value="1"/>
</dbReference>
<dbReference type="GO" id="GO:0019239">
    <property type="term" value="F:deaminase activity"/>
    <property type="evidence" value="ECO:0007669"/>
    <property type="project" value="TreeGrafter"/>
</dbReference>
<proteinExistence type="inferred from homology"/>
<reference evidence="2 3" key="1">
    <citation type="submission" date="2020-04" db="EMBL/GenBank/DDBJ databases">
        <authorList>
            <person name="Klaysubun C."/>
            <person name="Duangmal K."/>
            <person name="Lipun K."/>
        </authorList>
    </citation>
    <scope>NUCLEOTIDE SEQUENCE [LARGE SCALE GENOMIC DNA]</scope>
    <source>
        <strain evidence="2 3">DSM 45300</strain>
    </source>
</reference>
<sequence length="143" mass="15483">MPPKVTYANPDGACEAQGLYSHLTVVPSGTDLMFVAGQLAVGEHGEVVGVGDFRAQFAQVHKNLGDVLRAMGADWNDVIQFRTYLVHSQDIPTFMELRAALFPKLFTTSVFPPNTLLTVDRLVKEEFLFEVEAVVAGPGSSSA</sequence>
<dbReference type="PANTHER" id="PTHR11803:SF58">
    <property type="entry name" value="PROTEIN HMF1-RELATED"/>
    <property type="match status" value="1"/>
</dbReference>
<comment type="caution">
    <text evidence="2">The sequence shown here is derived from an EMBL/GenBank/DDBJ whole genome shotgun (WGS) entry which is preliminary data.</text>
</comment>
<dbReference type="Gene3D" id="3.30.1330.40">
    <property type="entry name" value="RutC-like"/>
    <property type="match status" value="1"/>
</dbReference>
<dbReference type="SUPFAM" id="SSF55298">
    <property type="entry name" value="YjgF-like"/>
    <property type="match status" value="1"/>
</dbReference>
<gene>
    <name evidence="2" type="ORF">HF519_07285</name>
</gene>
<protein>
    <submittedName>
        <fullName evidence="2">RidA family protein</fullName>
    </submittedName>
</protein>
<accession>A0A848DFQ9</accession>
<organism evidence="2 3">
    <name type="scientific">Pseudonocardia bannensis</name>
    <dbReference type="NCBI Taxonomy" id="630973"/>
    <lineage>
        <taxon>Bacteria</taxon>
        <taxon>Bacillati</taxon>
        <taxon>Actinomycetota</taxon>
        <taxon>Actinomycetes</taxon>
        <taxon>Pseudonocardiales</taxon>
        <taxon>Pseudonocardiaceae</taxon>
        <taxon>Pseudonocardia</taxon>
    </lineage>
</organism>
<evidence type="ECO:0000313" key="3">
    <source>
        <dbReference type="Proteomes" id="UP000586918"/>
    </source>
</evidence>
<comment type="similarity">
    <text evidence="1">Belongs to the RutC family.</text>
</comment>
<dbReference type="InterPro" id="IPR035959">
    <property type="entry name" value="RutC-like_sf"/>
</dbReference>
<evidence type="ECO:0000313" key="2">
    <source>
        <dbReference type="EMBL" id="NMH91394.1"/>
    </source>
</evidence>
<dbReference type="RefSeq" id="WP_169411405.1">
    <property type="nucleotide sequence ID" value="NZ_JAAXKZ010000017.1"/>
</dbReference>
<dbReference type="PANTHER" id="PTHR11803">
    <property type="entry name" value="2-IMINOBUTANOATE/2-IMINOPROPANOATE DEAMINASE RIDA"/>
    <property type="match status" value="1"/>
</dbReference>
<name>A0A848DFQ9_9PSEU</name>
<dbReference type="GO" id="GO:0005829">
    <property type="term" value="C:cytosol"/>
    <property type="evidence" value="ECO:0007669"/>
    <property type="project" value="TreeGrafter"/>
</dbReference>